<name>A0A835ZD14_9STRA</name>
<dbReference type="Proteomes" id="UP000664859">
    <property type="component" value="Unassembled WGS sequence"/>
</dbReference>
<protein>
    <submittedName>
        <fullName evidence="1">Uncharacterized protein</fullName>
    </submittedName>
</protein>
<keyword evidence="2" id="KW-1185">Reference proteome</keyword>
<sequence>MAVPQYCWGGDSYDTPYTQDHEHGMLHTAHKPGRHGQVHLQDGPKLTVSAQPHRICSSSDCSAATSRAAASGAPATPCDVSTSSAPAGKAPFDIAALDYLKLPPPAFNTSESAQHELARLPTWLEPSSLTVEGDLIASGTVSVYGDLHVGGNILIGYGYSSAQLIAATSPRAAVTVPSGHQSLTVPAHLHKTNGNTAVCLQAAAPMEHPQFG</sequence>
<comment type="caution">
    <text evidence="1">The sequence shown here is derived from an EMBL/GenBank/DDBJ whole genome shotgun (WGS) entry which is preliminary data.</text>
</comment>
<dbReference type="EMBL" id="JAFCMP010000057">
    <property type="protein sequence ID" value="KAG5189095.1"/>
    <property type="molecule type" value="Genomic_DNA"/>
</dbReference>
<proteinExistence type="predicted"/>
<evidence type="ECO:0000313" key="2">
    <source>
        <dbReference type="Proteomes" id="UP000664859"/>
    </source>
</evidence>
<organism evidence="1 2">
    <name type="scientific">Tribonema minus</name>
    <dbReference type="NCBI Taxonomy" id="303371"/>
    <lineage>
        <taxon>Eukaryota</taxon>
        <taxon>Sar</taxon>
        <taxon>Stramenopiles</taxon>
        <taxon>Ochrophyta</taxon>
        <taxon>PX clade</taxon>
        <taxon>Xanthophyceae</taxon>
        <taxon>Tribonematales</taxon>
        <taxon>Tribonemataceae</taxon>
        <taxon>Tribonema</taxon>
    </lineage>
</organism>
<dbReference type="AlphaFoldDB" id="A0A835ZD14"/>
<reference evidence="1" key="1">
    <citation type="submission" date="2021-02" db="EMBL/GenBank/DDBJ databases">
        <title>First Annotated Genome of the Yellow-green Alga Tribonema minus.</title>
        <authorList>
            <person name="Mahan K.M."/>
        </authorList>
    </citation>
    <scope>NUCLEOTIDE SEQUENCE</scope>
    <source>
        <strain evidence="1">UTEX B ZZ1240</strain>
    </source>
</reference>
<accession>A0A835ZD14</accession>
<evidence type="ECO:0000313" key="1">
    <source>
        <dbReference type="EMBL" id="KAG5189095.1"/>
    </source>
</evidence>
<gene>
    <name evidence="1" type="ORF">JKP88DRAFT_243354</name>
</gene>